<comment type="caution">
    <text evidence="5">The sequence shown here is derived from an EMBL/GenBank/DDBJ whole genome shotgun (WGS) entry which is preliminary data.</text>
</comment>
<dbReference type="InterPro" id="IPR052020">
    <property type="entry name" value="Cyclic_di-GMP/3'3'-cGAMP_PDE"/>
</dbReference>
<dbReference type="Gene3D" id="1.10.3210.10">
    <property type="entry name" value="Hypothetical protein af1432"/>
    <property type="match status" value="1"/>
</dbReference>
<keyword evidence="2" id="KW-0175">Coiled coil</keyword>
<dbReference type="Pfam" id="PF13487">
    <property type="entry name" value="HD_5"/>
    <property type="match status" value="1"/>
</dbReference>
<accession>A0AA45HIU9</accession>
<dbReference type="SMART" id="SM00448">
    <property type="entry name" value="REC"/>
    <property type="match status" value="1"/>
</dbReference>
<dbReference type="GO" id="GO:0000160">
    <property type="term" value="P:phosphorelay signal transduction system"/>
    <property type="evidence" value="ECO:0007669"/>
    <property type="project" value="InterPro"/>
</dbReference>
<dbReference type="CDD" id="cd00156">
    <property type="entry name" value="REC"/>
    <property type="match status" value="1"/>
</dbReference>
<dbReference type="SUPFAM" id="SSF109604">
    <property type="entry name" value="HD-domain/PDEase-like"/>
    <property type="match status" value="1"/>
</dbReference>
<feature type="domain" description="Response regulatory" evidence="3">
    <location>
        <begin position="5"/>
        <end position="117"/>
    </location>
</feature>
<dbReference type="PANTHER" id="PTHR45228:SF1">
    <property type="entry name" value="CYCLIC DI-GMP PHOSPHODIESTERASE TM_0186"/>
    <property type="match status" value="1"/>
</dbReference>
<evidence type="ECO:0000313" key="6">
    <source>
        <dbReference type="Proteomes" id="UP000245921"/>
    </source>
</evidence>
<dbReference type="CDD" id="cd00077">
    <property type="entry name" value="HDc"/>
    <property type="match status" value="1"/>
</dbReference>
<evidence type="ECO:0000259" key="4">
    <source>
        <dbReference type="PROSITE" id="PS51832"/>
    </source>
</evidence>
<dbReference type="Gene3D" id="3.40.50.2300">
    <property type="match status" value="1"/>
</dbReference>
<dbReference type="InterPro" id="IPR011006">
    <property type="entry name" value="CheY-like_superfamily"/>
</dbReference>
<dbReference type="RefSeq" id="WP_109604644.1">
    <property type="nucleotide sequence ID" value="NZ_QGGI01000007.1"/>
</dbReference>
<dbReference type="EMBL" id="QGGI01000007">
    <property type="protein sequence ID" value="PWJ95109.1"/>
    <property type="molecule type" value="Genomic_DNA"/>
</dbReference>
<dbReference type="Proteomes" id="UP000245921">
    <property type="component" value="Unassembled WGS sequence"/>
</dbReference>
<evidence type="ECO:0000259" key="3">
    <source>
        <dbReference type="PROSITE" id="PS50110"/>
    </source>
</evidence>
<dbReference type="InterPro" id="IPR003607">
    <property type="entry name" value="HD/PDEase_dom"/>
</dbReference>
<reference evidence="5 6" key="1">
    <citation type="submission" date="2018-05" db="EMBL/GenBank/DDBJ databases">
        <title>Genomic Encyclopedia of Type Strains, Phase IV (KMG-IV): sequencing the most valuable type-strain genomes for metagenomic binning, comparative biology and taxonomic classification.</title>
        <authorList>
            <person name="Goeker M."/>
        </authorList>
    </citation>
    <scope>NUCLEOTIDE SEQUENCE [LARGE SCALE GENOMIC DNA]</scope>
    <source>
        <strain evidence="5 6">DSM 24906</strain>
    </source>
</reference>
<evidence type="ECO:0000256" key="2">
    <source>
        <dbReference type="SAM" id="Coils"/>
    </source>
</evidence>
<dbReference type="SUPFAM" id="SSF52172">
    <property type="entry name" value="CheY-like"/>
    <property type="match status" value="1"/>
</dbReference>
<dbReference type="Pfam" id="PF00072">
    <property type="entry name" value="Response_reg"/>
    <property type="match status" value="1"/>
</dbReference>
<protein>
    <submittedName>
        <fullName evidence="5">Two-component system response regulator</fullName>
    </submittedName>
</protein>
<evidence type="ECO:0000256" key="1">
    <source>
        <dbReference type="PROSITE-ProRule" id="PRU00169"/>
    </source>
</evidence>
<evidence type="ECO:0000313" key="5">
    <source>
        <dbReference type="EMBL" id="PWJ95109.1"/>
    </source>
</evidence>
<dbReference type="SMART" id="SM00471">
    <property type="entry name" value="HDc"/>
    <property type="match status" value="1"/>
</dbReference>
<proteinExistence type="predicted"/>
<feature type="domain" description="HD-GYP" evidence="4">
    <location>
        <begin position="168"/>
        <end position="378"/>
    </location>
</feature>
<dbReference type="PROSITE" id="PS51832">
    <property type="entry name" value="HD_GYP"/>
    <property type="match status" value="1"/>
</dbReference>
<keyword evidence="1" id="KW-0597">Phosphoprotein</keyword>
<dbReference type="InterPro" id="IPR001789">
    <property type="entry name" value="Sig_transdc_resp-reg_receiver"/>
</dbReference>
<feature type="coiled-coil region" evidence="2">
    <location>
        <begin position="122"/>
        <end position="174"/>
    </location>
</feature>
<feature type="modified residue" description="4-aspartylphosphate" evidence="1">
    <location>
        <position position="56"/>
    </location>
</feature>
<sequence length="380" mass="44468">MNSLKILFVEDNIIDLKSFKRFIERSNFKYIVDFSMSYDDVVDKLKYNEYVAIVTDFNLGINTAFDFFDFVDDIPIIIVTGAGNEEIAVQAMKKGAYDYVIKDMDYNYFKTIEITIENAIKNKQNETELENYKKHLESLVLERTNNLIEEIHERKKIEESLRILQENFKDAKNALILSLAELTESRDYETGLHLIRIREYCKHLSILLSKNSKFKSIIDTIFIEDIYESSILHDIGKVGIPDSILLKPGKLTDEEFEVIKTHTLIGAHTLEKVISKYPDFTSLKMAYDIAKSHHEKWNGRGYPEKLCKEDIPLSARIVSFADVFDALTSKRIYKPAFTYEKTFEIMKEDEGEAFDPYIFKVFEENYDDFVKIKEFYNSEE</sequence>
<dbReference type="InterPro" id="IPR037522">
    <property type="entry name" value="HD_GYP_dom"/>
</dbReference>
<dbReference type="PROSITE" id="PS50110">
    <property type="entry name" value="RESPONSE_REGULATORY"/>
    <property type="match status" value="1"/>
</dbReference>
<dbReference type="PANTHER" id="PTHR45228">
    <property type="entry name" value="CYCLIC DI-GMP PHOSPHODIESTERASE TM_0186-RELATED"/>
    <property type="match status" value="1"/>
</dbReference>
<keyword evidence="6" id="KW-1185">Reference proteome</keyword>
<gene>
    <name evidence="5" type="ORF">C7380_10764</name>
</gene>
<name>A0AA45HIU9_9BACT</name>
<organism evidence="5 6">
    <name type="scientific">Oceanotoga teriensis</name>
    <dbReference type="NCBI Taxonomy" id="515440"/>
    <lineage>
        <taxon>Bacteria</taxon>
        <taxon>Thermotogati</taxon>
        <taxon>Thermotogota</taxon>
        <taxon>Thermotogae</taxon>
        <taxon>Petrotogales</taxon>
        <taxon>Petrotogaceae</taxon>
        <taxon>Oceanotoga</taxon>
    </lineage>
</organism>
<dbReference type="AlphaFoldDB" id="A0AA45HIU9"/>